<keyword evidence="2" id="KW-1133">Transmembrane helix</keyword>
<feature type="compositionally biased region" description="Low complexity" evidence="1">
    <location>
        <begin position="8"/>
        <end position="23"/>
    </location>
</feature>
<proteinExistence type="predicted"/>
<reference evidence="3 4" key="1">
    <citation type="journal article" date="2023" name="Plants (Basel)">
        <title>Bridging the Gap: Combining Genomics and Transcriptomics Approaches to Understand Stylosanthes scabra, an Orphan Legume from the Brazilian Caatinga.</title>
        <authorList>
            <person name="Ferreira-Neto J.R.C."/>
            <person name="da Silva M.D."/>
            <person name="Binneck E."/>
            <person name="de Melo N.F."/>
            <person name="da Silva R.H."/>
            <person name="de Melo A.L.T.M."/>
            <person name="Pandolfi V."/>
            <person name="Bustamante F.O."/>
            <person name="Brasileiro-Vidal A.C."/>
            <person name="Benko-Iseppon A.M."/>
        </authorList>
    </citation>
    <scope>NUCLEOTIDE SEQUENCE [LARGE SCALE GENOMIC DNA]</scope>
    <source>
        <tissue evidence="3">Leaves</tissue>
    </source>
</reference>
<keyword evidence="2" id="KW-0472">Membrane</keyword>
<organism evidence="3 4">
    <name type="scientific">Stylosanthes scabra</name>
    <dbReference type="NCBI Taxonomy" id="79078"/>
    <lineage>
        <taxon>Eukaryota</taxon>
        <taxon>Viridiplantae</taxon>
        <taxon>Streptophyta</taxon>
        <taxon>Embryophyta</taxon>
        <taxon>Tracheophyta</taxon>
        <taxon>Spermatophyta</taxon>
        <taxon>Magnoliopsida</taxon>
        <taxon>eudicotyledons</taxon>
        <taxon>Gunneridae</taxon>
        <taxon>Pentapetalae</taxon>
        <taxon>rosids</taxon>
        <taxon>fabids</taxon>
        <taxon>Fabales</taxon>
        <taxon>Fabaceae</taxon>
        <taxon>Papilionoideae</taxon>
        <taxon>50 kb inversion clade</taxon>
        <taxon>dalbergioids sensu lato</taxon>
        <taxon>Dalbergieae</taxon>
        <taxon>Pterocarpus clade</taxon>
        <taxon>Stylosanthes</taxon>
    </lineage>
</organism>
<feature type="region of interest" description="Disordered" evidence="1">
    <location>
        <begin position="1"/>
        <end position="23"/>
    </location>
</feature>
<sequence>MVVPPSPTSLHPQLPSSLLRQPPTSVAPSSPSVLFLPPLPLPYSVSASSVLRRRSLRRRSLAPSSLPLSQPASSLRLGPPYPSLVLLSVNHSALPPLRVVAPPLSTLRQSLRVRVSSSVSPLQSLFFQNTPVVASSGALYGLLGTLLSELIWNWKLQTKRVSRNIDLVYGGGSIGLMGLVSQAVHDGEGMLLVPLFKISFLAISKLGSLEL</sequence>
<accession>A0ABU6YMD5</accession>
<evidence type="ECO:0000313" key="3">
    <source>
        <dbReference type="EMBL" id="MED6211339.1"/>
    </source>
</evidence>
<evidence type="ECO:0000256" key="2">
    <source>
        <dbReference type="SAM" id="Phobius"/>
    </source>
</evidence>
<feature type="transmembrane region" description="Helical" evidence="2">
    <location>
        <begin position="132"/>
        <end position="152"/>
    </location>
</feature>
<evidence type="ECO:0000256" key="1">
    <source>
        <dbReference type="SAM" id="MobiDB-lite"/>
    </source>
</evidence>
<evidence type="ECO:0000313" key="4">
    <source>
        <dbReference type="Proteomes" id="UP001341840"/>
    </source>
</evidence>
<keyword evidence="4" id="KW-1185">Reference proteome</keyword>
<comment type="caution">
    <text evidence="3">The sequence shown here is derived from an EMBL/GenBank/DDBJ whole genome shotgun (WGS) entry which is preliminary data.</text>
</comment>
<dbReference type="Proteomes" id="UP001341840">
    <property type="component" value="Unassembled WGS sequence"/>
</dbReference>
<dbReference type="SUPFAM" id="SSF102405">
    <property type="entry name" value="MCP/YpsA-like"/>
    <property type="match status" value="1"/>
</dbReference>
<keyword evidence="2" id="KW-0812">Transmembrane</keyword>
<dbReference type="EMBL" id="JASCZI010242524">
    <property type="protein sequence ID" value="MED6211339.1"/>
    <property type="molecule type" value="Genomic_DNA"/>
</dbReference>
<name>A0ABU6YMD5_9FABA</name>
<gene>
    <name evidence="3" type="ORF">PIB30_072774</name>
</gene>
<protein>
    <submittedName>
        <fullName evidence="3">Uncharacterized protein</fullName>
    </submittedName>
</protein>
<feature type="transmembrane region" description="Helical" evidence="2">
    <location>
        <begin position="164"/>
        <end position="184"/>
    </location>
</feature>
<dbReference type="Gene3D" id="3.40.50.450">
    <property type="match status" value="1"/>
</dbReference>